<evidence type="ECO:0000313" key="6">
    <source>
        <dbReference type="EMBL" id="GGO49046.1"/>
    </source>
</evidence>
<evidence type="ECO:0000313" key="7">
    <source>
        <dbReference type="Proteomes" id="UP000642509"/>
    </source>
</evidence>
<gene>
    <name evidence="6" type="ORF">GCM10010977_30020</name>
</gene>
<dbReference type="InterPro" id="IPR036390">
    <property type="entry name" value="WH_DNA-bd_sf"/>
</dbReference>
<protein>
    <submittedName>
        <fullName evidence="6">Transcriptional regulator</fullName>
    </submittedName>
</protein>
<dbReference type="Proteomes" id="UP000642509">
    <property type="component" value="Unassembled WGS sequence"/>
</dbReference>
<dbReference type="InterPro" id="IPR014757">
    <property type="entry name" value="Tscrpt_reg_IclR_C"/>
</dbReference>
<dbReference type="PROSITE" id="PS51078">
    <property type="entry name" value="ICLR_ED"/>
    <property type="match status" value="1"/>
</dbReference>
<dbReference type="InterPro" id="IPR050707">
    <property type="entry name" value="HTH_MetabolicPath_Reg"/>
</dbReference>
<evidence type="ECO:0000259" key="4">
    <source>
        <dbReference type="PROSITE" id="PS51077"/>
    </source>
</evidence>
<evidence type="ECO:0000256" key="2">
    <source>
        <dbReference type="ARBA" id="ARBA00023125"/>
    </source>
</evidence>
<evidence type="ECO:0000256" key="3">
    <source>
        <dbReference type="ARBA" id="ARBA00023163"/>
    </source>
</evidence>
<keyword evidence="1" id="KW-0805">Transcription regulation</keyword>
<evidence type="ECO:0000256" key="1">
    <source>
        <dbReference type="ARBA" id="ARBA00023015"/>
    </source>
</evidence>
<dbReference type="EMBL" id="BMLQ01000011">
    <property type="protein sequence ID" value="GGO49046.1"/>
    <property type="molecule type" value="Genomic_DNA"/>
</dbReference>
<name>A0ABQ2MB53_9MICC</name>
<sequence length="283" mass="30933">MHSPRPEQRGWDVSTAISRGLGILQMLTGLPEGLALKEIATRLDVVKSSAHRAVSELVDLGYVRQDQDTGKYILGLKLISLAQRHLATIPLVDLAQSFLDRLSATSGELSRLSIVDESTLVWVAKREGSKSGLRFDPDDGQEVKLSCSASGLAWLSTMSDERALELVELQGYPAPDEYTPIAPRTHAEYLALLHEARDLGFGYVADLFEVGVAAIAVPVILRPGEEAVGVLNLCGPSARLDRDRCIAMLPDLRQAAKELATVFRDEHVRESTLKRHRFGSVDA</sequence>
<dbReference type="PANTHER" id="PTHR30136">
    <property type="entry name" value="HELIX-TURN-HELIX TRANSCRIPTIONAL REGULATOR, ICLR FAMILY"/>
    <property type="match status" value="1"/>
</dbReference>
<feature type="domain" description="HTH iclR-type" evidence="4">
    <location>
        <begin position="14"/>
        <end position="76"/>
    </location>
</feature>
<dbReference type="SUPFAM" id="SSF46785">
    <property type="entry name" value="Winged helix' DNA-binding domain"/>
    <property type="match status" value="1"/>
</dbReference>
<dbReference type="PANTHER" id="PTHR30136:SF35">
    <property type="entry name" value="HTH-TYPE TRANSCRIPTIONAL REGULATOR RV1719"/>
    <property type="match status" value="1"/>
</dbReference>
<reference evidence="7" key="1">
    <citation type="journal article" date="2019" name="Int. J. Syst. Evol. Microbiol.">
        <title>The Global Catalogue of Microorganisms (GCM) 10K type strain sequencing project: providing services to taxonomists for standard genome sequencing and annotation.</title>
        <authorList>
            <consortium name="The Broad Institute Genomics Platform"/>
            <consortium name="The Broad Institute Genome Sequencing Center for Infectious Disease"/>
            <person name="Wu L."/>
            <person name="Ma J."/>
        </authorList>
    </citation>
    <scope>NUCLEOTIDE SEQUENCE [LARGE SCALE GENOMIC DNA]</scope>
    <source>
        <strain evidence="7">CGMCC 1.7064</strain>
    </source>
</reference>
<dbReference type="InterPro" id="IPR036388">
    <property type="entry name" value="WH-like_DNA-bd_sf"/>
</dbReference>
<dbReference type="Gene3D" id="3.30.450.40">
    <property type="match status" value="1"/>
</dbReference>
<accession>A0ABQ2MB53</accession>
<dbReference type="PROSITE" id="PS51077">
    <property type="entry name" value="HTH_ICLR"/>
    <property type="match status" value="1"/>
</dbReference>
<keyword evidence="7" id="KW-1185">Reference proteome</keyword>
<dbReference type="InterPro" id="IPR029016">
    <property type="entry name" value="GAF-like_dom_sf"/>
</dbReference>
<keyword evidence="3" id="KW-0804">Transcription</keyword>
<proteinExistence type="predicted"/>
<organism evidence="6 7">
    <name type="scientific">Citricoccus zhacaiensis</name>
    <dbReference type="NCBI Taxonomy" id="489142"/>
    <lineage>
        <taxon>Bacteria</taxon>
        <taxon>Bacillati</taxon>
        <taxon>Actinomycetota</taxon>
        <taxon>Actinomycetes</taxon>
        <taxon>Micrococcales</taxon>
        <taxon>Micrococcaceae</taxon>
        <taxon>Citricoccus</taxon>
    </lineage>
</organism>
<dbReference type="SUPFAM" id="SSF55781">
    <property type="entry name" value="GAF domain-like"/>
    <property type="match status" value="1"/>
</dbReference>
<dbReference type="InterPro" id="IPR005471">
    <property type="entry name" value="Tscrpt_reg_IclR_N"/>
</dbReference>
<evidence type="ECO:0000259" key="5">
    <source>
        <dbReference type="PROSITE" id="PS51078"/>
    </source>
</evidence>
<dbReference type="SMART" id="SM00346">
    <property type="entry name" value="HTH_ICLR"/>
    <property type="match status" value="1"/>
</dbReference>
<dbReference type="Pfam" id="PF09339">
    <property type="entry name" value="HTH_IclR"/>
    <property type="match status" value="1"/>
</dbReference>
<comment type="caution">
    <text evidence="6">The sequence shown here is derived from an EMBL/GenBank/DDBJ whole genome shotgun (WGS) entry which is preliminary data.</text>
</comment>
<feature type="domain" description="IclR-ED" evidence="5">
    <location>
        <begin position="77"/>
        <end position="265"/>
    </location>
</feature>
<dbReference type="Gene3D" id="1.10.10.10">
    <property type="entry name" value="Winged helix-like DNA-binding domain superfamily/Winged helix DNA-binding domain"/>
    <property type="match status" value="1"/>
</dbReference>
<keyword evidence="2" id="KW-0238">DNA-binding</keyword>
<dbReference type="Pfam" id="PF01614">
    <property type="entry name" value="IclR_C"/>
    <property type="match status" value="1"/>
</dbReference>